<evidence type="ECO:0000313" key="2">
    <source>
        <dbReference type="Proteomes" id="UP001159641"/>
    </source>
</evidence>
<organism evidence="1 2">
    <name type="scientific">Eschrichtius robustus</name>
    <name type="common">California gray whale</name>
    <name type="synonym">Eschrichtius gibbosus</name>
    <dbReference type="NCBI Taxonomy" id="9764"/>
    <lineage>
        <taxon>Eukaryota</taxon>
        <taxon>Metazoa</taxon>
        <taxon>Chordata</taxon>
        <taxon>Craniata</taxon>
        <taxon>Vertebrata</taxon>
        <taxon>Euteleostomi</taxon>
        <taxon>Mammalia</taxon>
        <taxon>Eutheria</taxon>
        <taxon>Laurasiatheria</taxon>
        <taxon>Artiodactyla</taxon>
        <taxon>Whippomorpha</taxon>
        <taxon>Cetacea</taxon>
        <taxon>Mysticeti</taxon>
        <taxon>Eschrichtiidae</taxon>
        <taxon>Eschrichtius</taxon>
    </lineage>
</organism>
<evidence type="ECO:0000313" key="1">
    <source>
        <dbReference type="EMBL" id="KAJ8782971.1"/>
    </source>
</evidence>
<dbReference type="Proteomes" id="UP001159641">
    <property type="component" value="Unassembled WGS sequence"/>
</dbReference>
<protein>
    <submittedName>
        <fullName evidence="1">Uncharacterized protein</fullName>
    </submittedName>
</protein>
<gene>
    <name evidence="1" type="ORF">J1605_009579</name>
</gene>
<dbReference type="EMBL" id="JAIQCJ010002089">
    <property type="protein sequence ID" value="KAJ8782971.1"/>
    <property type="molecule type" value="Genomic_DNA"/>
</dbReference>
<sequence length="123" mass="13742">MLLWRSRYKDEKVPAPNVPDQDYNSQYTQWAPGILSGTTCCHSIRVRANQSERPSRGEAGRSYRRPIGGILVVARDRRRRELTTGGFSLLQGVVALLPLCEVRVRACPRACVRVGPVVLVGPR</sequence>
<keyword evidence="2" id="KW-1185">Reference proteome</keyword>
<accession>A0AB34GU20</accession>
<proteinExistence type="predicted"/>
<comment type="caution">
    <text evidence="1">The sequence shown here is derived from an EMBL/GenBank/DDBJ whole genome shotgun (WGS) entry which is preliminary data.</text>
</comment>
<dbReference type="AlphaFoldDB" id="A0AB34GU20"/>
<reference evidence="1 2" key="1">
    <citation type="submission" date="2022-11" db="EMBL/GenBank/DDBJ databases">
        <title>Whole genome sequence of Eschrichtius robustus ER-17-0199.</title>
        <authorList>
            <person name="Bruniche-Olsen A."/>
            <person name="Black A.N."/>
            <person name="Fields C.J."/>
            <person name="Walden K."/>
            <person name="Dewoody J.A."/>
        </authorList>
    </citation>
    <scope>NUCLEOTIDE SEQUENCE [LARGE SCALE GENOMIC DNA]</scope>
    <source>
        <strain evidence="1">ER-17-0199</strain>
        <tissue evidence="1">Blubber</tissue>
    </source>
</reference>
<name>A0AB34GU20_ESCRO</name>